<accession>A0A3S5DP22</accession>
<evidence type="ECO:0000313" key="3">
    <source>
        <dbReference type="EMBL" id="VEB92677.1"/>
    </source>
</evidence>
<dbReference type="AlphaFoldDB" id="A0A3S5DP22"/>
<keyword evidence="2" id="KW-0472">Membrane</keyword>
<organism evidence="3 4">
    <name type="scientific">Citrobacter koseri</name>
    <name type="common">Citrobacter diversus</name>
    <dbReference type="NCBI Taxonomy" id="545"/>
    <lineage>
        <taxon>Bacteria</taxon>
        <taxon>Pseudomonadati</taxon>
        <taxon>Pseudomonadota</taxon>
        <taxon>Gammaproteobacteria</taxon>
        <taxon>Enterobacterales</taxon>
        <taxon>Enterobacteriaceae</taxon>
        <taxon>Citrobacter</taxon>
    </lineage>
</organism>
<feature type="coiled-coil region" evidence="1">
    <location>
        <begin position="76"/>
        <end position="110"/>
    </location>
</feature>
<evidence type="ECO:0000256" key="1">
    <source>
        <dbReference type="SAM" id="Coils"/>
    </source>
</evidence>
<feature type="transmembrane region" description="Helical" evidence="2">
    <location>
        <begin position="7"/>
        <end position="26"/>
    </location>
</feature>
<proteinExistence type="predicted"/>
<reference evidence="3 4" key="1">
    <citation type="submission" date="2018-12" db="EMBL/GenBank/DDBJ databases">
        <authorList>
            <consortium name="Pathogen Informatics"/>
        </authorList>
    </citation>
    <scope>NUCLEOTIDE SEQUENCE [LARGE SCALE GENOMIC DNA]</scope>
    <source>
        <strain evidence="3 4">NCTC11075</strain>
    </source>
</reference>
<sequence>MKKPASNLLVKIAVPVVVVGAIMIGVKSCTDKNDKNEAGQKTSNVALKDLTPEDLKALGVEGDTAQDTLRTLVGSYRKVQGRLDSLESDNKTLADENKELKKNSTNVDQQISQAVGQVRSEEAQKTCTTEFSGY</sequence>
<protein>
    <submittedName>
        <fullName evidence="3">Integrating conjugative element protein, PFL_4705 family</fullName>
    </submittedName>
</protein>
<evidence type="ECO:0000256" key="2">
    <source>
        <dbReference type="SAM" id="Phobius"/>
    </source>
</evidence>
<keyword evidence="2" id="KW-0812">Transmembrane</keyword>
<dbReference type="Proteomes" id="UP000270272">
    <property type="component" value="Chromosome"/>
</dbReference>
<evidence type="ECO:0000313" key="4">
    <source>
        <dbReference type="Proteomes" id="UP000270272"/>
    </source>
</evidence>
<keyword evidence="1" id="KW-0175">Coiled coil</keyword>
<keyword evidence="2" id="KW-1133">Transmembrane helix</keyword>
<gene>
    <name evidence="3" type="ORF">NCTC11075_03567</name>
</gene>
<dbReference type="EMBL" id="LR134204">
    <property type="protein sequence ID" value="VEB92677.1"/>
    <property type="molecule type" value="Genomic_DNA"/>
</dbReference>
<name>A0A3S5DP22_CITKO</name>